<protein>
    <recommendedName>
        <fullName evidence="9">Major facilitator superfamily (MFS) profile domain-containing protein</fullName>
    </recommendedName>
</protein>
<feature type="transmembrane region" description="Helical" evidence="6">
    <location>
        <begin position="291"/>
        <end position="315"/>
    </location>
</feature>
<keyword evidence="4 6" id="KW-1133">Transmembrane helix</keyword>
<gene>
    <name evidence="7" type="ORF">CSOL1703_00005854</name>
</gene>
<keyword evidence="3 6" id="KW-0812">Transmembrane</keyword>
<dbReference type="InterPro" id="IPR011701">
    <property type="entry name" value="MFS"/>
</dbReference>
<feature type="transmembrane region" description="Helical" evidence="6">
    <location>
        <begin position="223"/>
        <end position="243"/>
    </location>
</feature>
<dbReference type="OrthoDB" id="6730379at2759"/>
<feature type="transmembrane region" description="Helical" evidence="6">
    <location>
        <begin position="159"/>
        <end position="180"/>
    </location>
</feature>
<dbReference type="Pfam" id="PF07690">
    <property type="entry name" value="MFS_1"/>
    <property type="match status" value="1"/>
</dbReference>
<evidence type="ECO:0000256" key="2">
    <source>
        <dbReference type="ARBA" id="ARBA00022448"/>
    </source>
</evidence>
<dbReference type="PANTHER" id="PTHR43791:SF103">
    <property type="entry name" value="MAJOR FACILITATOR SUPERFAMILY (MFS) PROFILE DOMAIN-CONTAINING PROTEIN-RELATED"/>
    <property type="match status" value="1"/>
</dbReference>
<accession>A0A9N9ZGE9</accession>
<reference evidence="7" key="1">
    <citation type="submission" date="2021-10" db="EMBL/GenBank/DDBJ databases">
        <authorList>
            <person name="Piombo E."/>
        </authorList>
    </citation>
    <scope>NUCLEOTIDE SEQUENCE</scope>
</reference>
<keyword evidence="8" id="KW-1185">Reference proteome</keyword>
<feature type="transmembrane region" description="Helical" evidence="6">
    <location>
        <begin position="356"/>
        <end position="375"/>
    </location>
</feature>
<sequence>MSIEKKAMPESEARNAPSIKNLDMEPHLDFTEEEEKKVVRKIDRVVLAMMCIVQFFQCEYLPKPISGLPSLTGSDLDKQSIGYAAVFNLSSDLGMDSKQYSWAVSSFYCGQFIAEYIFIYLMSRLPIVRFVGLSLIVWGLLAGTLAAPNNFGGFTAVRTLLGFAEGAVTPAFVIITSMWYKKSEHAIRTAGWCSFNGVAQILGALAMYGVGLADDIAIANWRLMFLLCGSGTLVAAALFLWLMPVGPDTAWFLNDRERHIAVQRLSAERLSKEQTSFSWPQIWEFVKDHRAWLLVLAAFFNTLASPVIKFATLVINGFGWSKLNTMLVSLPAGVIQIIWIWVVVLGIRYTKIPRSFWGIIATIPPLVGNIGVAALPSSSKWGVVVCTWLATVLSPFMVVILSLIASNIKGNTKKSAASNGYFIFYAAAAIAGPQLWTKGPRYTDGIIADIVSIGCNIVICVLFWLSGTLENRKRDKLNISADQPGDADVTDRQDMSFRYTV</sequence>
<evidence type="ECO:0008006" key="9">
    <source>
        <dbReference type="Google" id="ProtNLM"/>
    </source>
</evidence>
<keyword evidence="5 6" id="KW-0472">Membrane</keyword>
<feature type="transmembrane region" description="Helical" evidence="6">
    <location>
        <begin position="127"/>
        <end position="147"/>
    </location>
</feature>
<evidence type="ECO:0000313" key="8">
    <source>
        <dbReference type="Proteomes" id="UP000775872"/>
    </source>
</evidence>
<feature type="transmembrane region" description="Helical" evidence="6">
    <location>
        <begin position="416"/>
        <end position="436"/>
    </location>
</feature>
<dbReference type="EMBL" id="CABFOC020000063">
    <property type="protein sequence ID" value="CAH0055920.1"/>
    <property type="molecule type" value="Genomic_DNA"/>
</dbReference>
<dbReference type="Proteomes" id="UP000775872">
    <property type="component" value="Unassembled WGS sequence"/>
</dbReference>
<dbReference type="AlphaFoldDB" id="A0A9N9ZGE9"/>
<organism evidence="7 8">
    <name type="scientific">Clonostachys solani</name>
    <dbReference type="NCBI Taxonomy" id="160281"/>
    <lineage>
        <taxon>Eukaryota</taxon>
        <taxon>Fungi</taxon>
        <taxon>Dikarya</taxon>
        <taxon>Ascomycota</taxon>
        <taxon>Pezizomycotina</taxon>
        <taxon>Sordariomycetes</taxon>
        <taxon>Hypocreomycetidae</taxon>
        <taxon>Hypocreales</taxon>
        <taxon>Bionectriaceae</taxon>
        <taxon>Clonostachys</taxon>
    </lineage>
</organism>
<keyword evidence="2" id="KW-0813">Transport</keyword>
<comment type="subcellular location">
    <subcellularLocation>
        <location evidence="1">Membrane</location>
        <topology evidence="1">Multi-pass membrane protein</topology>
    </subcellularLocation>
</comment>
<dbReference type="GO" id="GO:0022857">
    <property type="term" value="F:transmembrane transporter activity"/>
    <property type="evidence" value="ECO:0007669"/>
    <property type="project" value="InterPro"/>
</dbReference>
<comment type="caution">
    <text evidence="7">The sequence shown here is derived from an EMBL/GenBank/DDBJ whole genome shotgun (WGS) entry which is preliminary data.</text>
</comment>
<proteinExistence type="predicted"/>
<feature type="transmembrane region" description="Helical" evidence="6">
    <location>
        <begin position="327"/>
        <end position="349"/>
    </location>
</feature>
<dbReference type="Gene3D" id="1.20.1250.20">
    <property type="entry name" value="MFS general substrate transporter like domains"/>
    <property type="match status" value="1"/>
</dbReference>
<name>A0A9N9ZGE9_9HYPO</name>
<evidence type="ECO:0000256" key="6">
    <source>
        <dbReference type="SAM" id="Phobius"/>
    </source>
</evidence>
<evidence type="ECO:0000256" key="3">
    <source>
        <dbReference type="ARBA" id="ARBA00022692"/>
    </source>
</evidence>
<dbReference type="PANTHER" id="PTHR43791">
    <property type="entry name" value="PERMEASE-RELATED"/>
    <property type="match status" value="1"/>
</dbReference>
<evidence type="ECO:0000256" key="5">
    <source>
        <dbReference type="ARBA" id="ARBA00023136"/>
    </source>
</evidence>
<dbReference type="GO" id="GO:0016020">
    <property type="term" value="C:membrane"/>
    <property type="evidence" value="ECO:0007669"/>
    <property type="project" value="UniProtKB-SubCell"/>
</dbReference>
<feature type="transmembrane region" description="Helical" evidence="6">
    <location>
        <begin position="192"/>
        <end position="211"/>
    </location>
</feature>
<dbReference type="InterPro" id="IPR036259">
    <property type="entry name" value="MFS_trans_sf"/>
</dbReference>
<dbReference type="SUPFAM" id="SSF103473">
    <property type="entry name" value="MFS general substrate transporter"/>
    <property type="match status" value="1"/>
</dbReference>
<feature type="transmembrane region" description="Helical" evidence="6">
    <location>
        <begin position="442"/>
        <end position="465"/>
    </location>
</feature>
<evidence type="ECO:0000313" key="7">
    <source>
        <dbReference type="EMBL" id="CAH0055920.1"/>
    </source>
</evidence>
<evidence type="ECO:0000256" key="1">
    <source>
        <dbReference type="ARBA" id="ARBA00004141"/>
    </source>
</evidence>
<evidence type="ECO:0000256" key="4">
    <source>
        <dbReference type="ARBA" id="ARBA00022989"/>
    </source>
</evidence>
<feature type="transmembrane region" description="Helical" evidence="6">
    <location>
        <begin position="381"/>
        <end position="404"/>
    </location>
</feature>